<protein>
    <submittedName>
        <fullName evidence="1">Uncharacterized protein</fullName>
    </submittedName>
</protein>
<name>I4FY19_MICAE</name>
<dbReference type="AlphaFoldDB" id="I4FY19"/>
<proteinExistence type="predicted"/>
<evidence type="ECO:0000313" key="1">
    <source>
        <dbReference type="EMBL" id="CCI00580.1"/>
    </source>
</evidence>
<accession>I4FY19</accession>
<organism evidence="1 2">
    <name type="scientific">Microcystis aeruginosa PCC 9717</name>
    <dbReference type="NCBI Taxonomy" id="1160286"/>
    <lineage>
        <taxon>Bacteria</taxon>
        <taxon>Bacillati</taxon>
        <taxon>Cyanobacteriota</taxon>
        <taxon>Cyanophyceae</taxon>
        <taxon>Oscillatoriophycideae</taxon>
        <taxon>Chroococcales</taxon>
        <taxon>Microcystaceae</taxon>
        <taxon>Microcystis</taxon>
    </lineage>
</organism>
<gene>
    <name evidence="1" type="ORF">MICAB_990009</name>
</gene>
<dbReference type="HOGENOM" id="CLU_3422969_0_0_3"/>
<comment type="caution">
    <text evidence="1">The sequence shown here is derived from an EMBL/GenBank/DDBJ whole genome shotgun (WGS) entry which is preliminary data.</text>
</comment>
<dbReference type="Proteomes" id="UP000003172">
    <property type="component" value="Unassembled WGS sequence"/>
</dbReference>
<reference evidence="1 2" key="1">
    <citation type="submission" date="2012-04" db="EMBL/GenBank/DDBJ databases">
        <authorList>
            <person name="Genoscope - CEA"/>
        </authorList>
    </citation>
    <scope>NUCLEOTIDE SEQUENCE [LARGE SCALE GENOMIC DNA]</scope>
    <source>
        <strain evidence="1 2">9717</strain>
    </source>
</reference>
<sequence length="23" mass="2479">MKILLILDQDEGIAPNDPAALLD</sequence>
<evidence type="ECO:0000313" key="2">
    <source>
        <dbReference type="Proteomes" id="UP000003172"/>
    </source>
</evidence>
<dbReference type="EMBL" id="CAII01000892">
    <property type="protein sequence ID" value="CCI00580.1"/>
    <property type="molecule type" value="Genomic_DNA"/>
</dbReference>